<comment type="similarity">
    <text evidence="2">Belongs to the peptidase S26 family.</text>
</comment>
<dbReference type="PANTHER" id="PTHR43390">
    <property type="entry name" value="SIGNAL PEPTIDASE I"/>
    <property type="match status" value="1"/>
</dbReference>
<dbReference type="GO" id="GO:0004252">
    <property type="term" value="F:serine-type endopeptidase activity"/>
    <property type="evidence" value="ECO:0007669"/>
    <property type="project" value="InterPro"/>
</dbReference>
<evidence type="ECO:0000256" key="5">
    <source>
        <dbReference type="SAM" id="MobiDB-lite"/>
    </source>
</evidence>
<name>A0A382LZ45_9ZZZZ</name>
<dbReference type="SUPFAM" id="SSF51306">
    <property type="entry name" value="LexA/Signal peptidase"/>
    <property type="match status" value="1"/>
</dbReference>
<feature type="transmembrane region" description="Helical" evidence="6">
    <location>
        <begin position="28"/>
        <end position="51"/>
    </location>
</feature>
<feature type="compositionally biased region" description="Polar residues" evidence="5">
    <location>
        <begin position="1"/>
        <end position="17"/>
    </location>
</feature>
<protein>
    <recommendedName>
        <fullName evidence="3">signal peptidase I</fullName>
        <ecNumber evidence="3">3.4.21.89</ecNumber>
    </recommendedName>
</protein>
<proteinExistence type="inferred from homology"/>
<dbReference type="InterPro" id="IPR019758">
    <property type="entry name" value="Pept_S26A_signal_pept_1_CS"/>
</dbReference>
<dbReference type="Pfam" id="PF10502">
    <property type="entry name" value="Peptidase_S26"/>
    <property type="match status" value="1"/>
</dbReference>
<dbReference type="InterPro" id="IPR000223">
    <property type="entry name" value="Pept_S26A_signal_pept_1"/>
</dbReference>
<dbReference type="GO" id="GO:0016020">
    <property type="term" value="C:membrane"/>
    <property type="evidence" value="ECO:0007669"/>
    <property type="project" value="InterPro"/>
</dbReference>
<evidence type="ECO:0000256" key="3">
    <source>
        <dbReference type="ARBA" id="ARBA00013208"/>
    </source>
</evidence>
<dbReference type="PANTHER" id="PTHR43390:SF1">
    <property type="entry name" value="CHLOROPLAST PROCESSING PEPTIDASE"/>
    <property type="match status" value="1"/>
</dbReference>
<dbReference type="CDD" id="cd06530">
    <property type="entry name" value="S26_SPase_I"/>
    <property type="match status" value="1"/>
</dbReference>
<evidence type="ECO:0000256" key="2">
    <source>
        <dbReference type="ARBA" id="ARBA00009370"/>
    </source>
</evidence>
<dbReference type="EC" id="3.4.21.89" evidence="3"/>
<reference evidence="8" key="1">
    <citation type="submission" date="2018-05" db="EMBL/GenBank/DDBJ databases">
        <authorList>
            <person name="Lanie J.A."/>
            <person name="Ng W.-L."/>
            <person name="Kazmierczak K.M."/>
            <person name="Andrzejewski T.M."/>
            <person name="Davidsen T.M."/>
            <person name="Wayne K.J."/>
            <person name="Tettelin H."/>
            <person name="Glass J.I."/>
            <person name="Rusch D."/>
            <person name="Podicherti R."/>
            <person name="Tsui H.-C.T."/>
            <person name="Winkler M.E."/>
        </authorList>
    </citation>
    <scope>NUCLEOTIDE SEQUENCE</scope>
</reference>
<dbReference type="GO" id="GO:0009003">
    <property type="term" value="F:signal peptidase activity"/>
    <property type="evidence" value="ECO:0007669"/>
    <property type="project" value="UniProtKB-EC"/>
</dbReference>
<feature type="domain" description="Peptidase S26" evidence="7">
    <location>
        <begin position="26"/>
        <end position="207"/>
    </location>
</feature>
<evidence type="ECO:0000256" key="6">
    <source>
        <dbReference type="SAM" id="Phobius"/>
    </source>
</evidence>
<comment type="catalytic activity">
    <reaction evidence="1">
        <text>Cleavage of hydrophobic, N-terminal signal or leader sequences from secreted and periplasmic proteins.</text>
        <dbReference type="EC" id="3.4.21.89"/>
    </reaction>
</comment>
<dbReference type="Gene3D" id="2.10.109.10">
    <property type="entry name" value="Umud Fragment, subunit A"/>
    <property type="match status" value="1"/>
</dbReference>
<dbReference type="PRINTS" id="PR00727">
    <property type="entry name" value="LEADERPTASE"/>
</dbReference>
<sequence>MAEQRSTGRATSDSGANATKRKSGTREYASSMLIAVGLALVIRSTVVQAFYIPSGSMEDTLFVGDYLLANKFLYGAPVEVPGIRKPLFRLPAVREPRQGDIVIFRSKTQPDRDLIKRCVAVGGQVVEVKDKVLYVDGKRVPDAPEAKYVDSNVYSGSRTARDNFGPYKVRPDHFFMMGDNRDNSSDSRVFGAVPRDLVKGKAMIIYWSSQLVDGPLYNTGLPPLLEDAANFAWNLPSLAGRSRYRRLGDVIH</sequence>
<keyword evidence="6" id="KW-0812">Transmembrane</keyword>
<dbReference type="NCBIfam" id="TIGR02227">
    <property type="entry name" value="sigpep_I_bact"/>
    <property type="match status" value="1"/>
</dbReference>
<dbReference type="AlphaFoldDB" id="A0A382LZ45"/>
<keyword evidence="4" id="KW-0378">Hydrolase</keyword>
<dbReference type="InterPro" id="IPR036286">
    <property type="entry name" value="LexA/Signal_pep-like_sf"/>
</dbReference>
<dbReference type="EMBL" id="UINC01090105">
    <property type="protein sequence ID" value="SVC41748.1"/>
    <property type="molecule type" value="Genomic_DNA"/>
</dbReference>
<evidence type="ECO:0000313" key="8">
    <source>
        <dbReference type="EMBL" id="SVC41748.1"/>
    </source>
</evidence>
<organism evidence="8">
    <name type="scientific">marine metagenome</name>
    <dbReference type="NCBI Taxonomy" id="408172"/>
    <lineage>
        <taxon>unclassified sequences</taxon>
        <taxon>metagenomes</taxon>
        <taxon>ecological metagenomes</taxon>
    </lineage>
</organism>
<dbReference type="PROSITE" id="PS00761">
    <property type="entry name" value="SPASE_I_3"/>
    <property type="match status" value="1"/>
</dbReference>
<evidence type="ECO:0000256" key="1">
    <source>
        <dbReference type="ARBA" id="ARBA00000677"/>
    </source>
</evidence>
<keyword evidence="6" id="KW-0472">Membrane</keyword>
<gene>
    <name evidence="8" type="ORF">METZ01_LOCUS294602</name>
</gene>
<feature type="region of interest" description="Disordered" evidence="5">
    <location>
        <begin position="1"/>
        <end position="23"/>
    </location>
</feature>
<dbReference type="GO" id="GO:0006465">
    <property type="term" value="P:signal peptide processing"/>
    <property type="evidence" value="ECO:0007669"/>
    <property type="project" value="InterPro"/>
</dbReference>
<dbReference type="InterPro" id="IPR019533">
    <property type="entry name" value="Peptidase_S26"/>
</dbReference>
<evidence type="ECO:0000256" key="4">
    <source>
        <dbReference type="ARBA" id="ARBA00022801"/>
    </source>
</evidence>
<evidence type="ECO:0000259" key="7">
    <source>
        <dbReference type="Pfam" id="PF10502"/>
    </source>
</evidence>
<accession>A0A382LZ45</accession>
<keyword evidence="6" id="KW-1133">Transmembrane helix</keyword>